<accession>A0A9W6IUD3</accession>
<keyword evidence="5" id="KW-0413">Isomerase</keyword>
<evidence type="ECO:0000313" key="4">
    <source>
        <dbReference type="EMBL" id="GLK55266.1"/>
    </source>
</evidence>
<dbReference type="GO" id="GO:0015036">
    <property type="term" value="F:disulfide oxidoreductase activity"/>
    <property type="evidence" value="ECO:0007669"/>
    <property type="project" value="UniProtKB-ARBA"/>
</dbReference>
<dbReference type="GO" id="GO:0016209">
    <property type="term" value="F:antioxidant activity"/>
    <property type="evidence" value="ECO:0007669"/>
    <property type="project" value="InterPro"/>
</dbReference>
<comment type="caution">
    <text evidence="4">The sequence shown here is derived from an EMBL/GenBank/DDBJ whole genome shotgun (WGS) entry which is preliminary data.</text>
</comment>
<dbReference type="InterPro" id="IPR036249">
    <property type="entry name" value="Thioredoxin-like_sf"/>
</dbReference>
<organism evidence="4 7">
    <name type="scientific">Methylopila capsulata</name>
    <dbReference type="NCBI Taxonomy" id="61654"/>
    <lineage>
        <taxon>Bacteria</taxon>
        <taxon>Pseudomonadati</taxon>
        <taxon>Pseudomonadota</taxon>
        <taxon>Alphaproteobacteria</taxon>
        <taxon>Hyphomicrobiales</taxon>
        <taxon>Methylopilaceae</taxon>
        <taxon>Methylopila</taxon>
    </lineage>
</organism>
<feature type="chain" id="PRO_5040729976" evidence="2">
    <location>
        <begin position="29"/>
        <end position="188"/>
    </location>
</feature>
<dbReference type="InterPro" id="IPR050553">
    <property type="entry name" value="Thioredoxin_ResA/DsbE_sf"/>
</dbReference>
<dbReference type="AlphaFoldDB" id="A0A9W6IUD3"/>
<dbReference type="EMBL" id="BSFF01000002">
    <property type="protein sequence ID" value="GLK55266.1"/>
    <property type="molecule type" value="Genomic_DNA"/>
</dbReference>
<dbReference type="Gene3D" id="3.40.30.10">
    <property type="entry name" value="Glutaredoxin"/>
    <property type="match status" value="1"/>
</dbReference>
<dbReference type="Proteomes" id="UP001143400">
    <property type="component" value="Unassembled WGS sequence"/>
</dbReference>
<reference evidence="5 6" key="2">
    <citation type="submission" date="2021-01" db="EMBL/GenBank/DDBJ databases">
        <title>Genomic Encyclopedia of Type Strains, Phase IV (KMG-IV): sequencing the most valuable type-strain genomes for metagenomic binning, comparative biology and taxonomic classification.</title>
        <authorList>
            <person name="Goeker M."/>
        </authorList>
    </citation>
    <scope>NUCLEOTIDE SEQUENCE [LARGE SCALE GENOMIC DNA]</scope>
    <source>
        <strain evidence="5 6">DSM 6130</strain>
    </source>
</reference>
<dbReference type="PROSITE" id="PS51352">
    <property type="entry name" value="THIOREDOXIN_2"/>
    <property type="match status" value="1"/>
</dbReference>
<proteinExistence type="predicted"/>
<evidence type="ECO:0000256" key="1">
    <source>
        <dbReference type="ARBA" id="ARBA00023284"/>
    </source>
</evidence>
<dbReference type="PROSITE" id="PS00194">
    <property type="entry name" value="THIOREDOXIN_1"/>
    <property type="match status" value="1"/>
</dbReference>
<keyword evidence="1" id="KW-0676">Redox-active center</keyword>
<dbReference type="GO" id="GO:0016853">
    <property type="term" value="F:isomerase activity"/>
    <property type="evidence" value="ECO:0007669"/>
    <property type="project" value="UniProtKB-KW"/>
</dbReference>
<evidence type="ECO:0000313" key="5">
    <source>
        <dbReference type="EMBL" id="MBM7849974.1"/>
    </source>
</evidence>
<dbReference type="InterPro" id="IPR017937">
    <property type="entry name" value="Thioredoxin_CS"/>
</dbReference>
<dbReference type="PANTHER" id="PTHR42852">
    <property type="entry name" value="THIOL:DISULFIDE INTERCHANGE PROTEIN DSBE"/>
    <property type="match status" value="1"/>
</dbReference>
<feature type="domain" description="Thioredoxin" evidence="3">
    <location>
        <begin position="17"/>
        <end position="174"/>
    </location>
</feature>
<evidence type="ECO:0000313" key="6">
    <source>
        <dbReference type="Proteomes" id="UP000758856"/>
    </source>
</evidence>
<dbReference type="InterPro" id="IPR013766">
    <property type="entry name" value="Thioredoxin_domain"/>
</dbReference>
<reference evidence="4" key="1">
    <citation type="journal article" date="2014" name="Int. J. Syst. Evol. Microbiol.">
        <title>Complete genome sequence of Corynebacterium casei LMG S-19264T (=DSM 44701T), isolated from a smear-ripened cheese.</title>
        <authorList>
            <consortium name="US DOE Joint Genome Institute (JGI-PGF)"/>
            <person name="Walter F."/>
            <person name="Albersmeier A."/>
            <person name="Kalinowski J."/>
            <person name="Ruckert C."/>
        </authorList>
    </citation>
    <scope>NUCLEOTIDE SEQUENCE</scope>
    <source>
        <strain evidence="4">VKM B-1606</strain>
    </source>
</reference>
<dbReference type="PANTHER" id="PTHR42852:SF13">
    <property type="entry name" value="PROTEIN DIPZ"/>
    <property type="match status" value="1"/>
</dbReference>
<sequence length="188" mass="19181">MTATRTHLAPSAAALALATGLWAGPAAAEFVAFGPTDPVATPSEPVASIDGAGVSVAADATRPVLVHFFATWCAPCREELPALGRFAARQGEGVRVLGVDLGEPASRVRGFLATLGVALPVALDEDRSLARRFGVKVLPSTVALAPGGAAAAIAHGPVDWDADSTARMLAALRAGNHNLPDHKSKHTQ</sequence>
<dbReference type="CDD" id="cd02966">
    <property type="entry name" value="TlpA_like_family"/>
    <property type="match status" value="1"/>
</dbReference>
<dbReference type="InterPro" id="IPR000866">
    <property type="entry name" value="AhpC/TSA"/>
</dbReference>
<dbReference type="Proteomes" id="UP000758856">
    <property type="component" value="Unassembled WGS sequence"/>
</dbReference>
<name>A0A9W6IUD3_9HYPH</name>
<feature type="signal peptide" evidence="2">
    <location>
        <begin position="1"/>
        <end position="28"/>
    </location>
</feature>
<dbReference type="SUPFAM" id="SSF52833">
    <property type="entry name" value="Thioredoxin-like"/>
    <property type="match status" value="1"/>
</dbReference>
<dbReference type="EMBL" id="JAFBCY010000001">
    <property type="protein sequence ID" value="MBM7849974.1"/>
    <property type="molecule type" value="Genomic_DNA"/>
</dbReference>
<dbReference type="RefSeq" id="WP_204948450.1">
    <property type="nucleotide sequence ID" value="NZ_BSFF01000002.1"/>
</dbReference>
<keyword evidence="6" id="KW-1185">Reference proteome</keyword>
<protein>
    <submittedName>
        <fullName evidence="4 5">Thioredoxin</fullName>
    </submittedName>
</protein>
<evidence type="ECO:0000256" key="2">
    <source>
        <dbReference type="SAM" id="SignalP"/>
    </source>
</evidence>
<evidence type="ECO:0000313" key="7">
    <source>
        <dbReference type="Proteomes" id="UP001143400"/>
    </source>
</evidence>
<gene>
    <name evidence="4" type="ORF">GCM10008170_12850</name>
    <name evidence="5" type="ORF">JOD31_000186</name>
</gene>
<reference evidence="4" key="3">
    <citation type="submission" date="2023-01" db="EMBL/GenBank/DDBJ databases">
        <authorList>
            <person name="Sun Q."/>
            <person name="Evtushenko L."/>
        </authorList>
    </citation>
    <scope>NUCLEOTIDE SEQUENCE</scope>
    <source>
        <strain evidence="4">VKM B-1606</strain>
    </source>
</reference>
<dbReference type="Pfam" id="PF00578">
    <property type="entry name" value="AhpC-TSA"/>
    <property type="match status" value="1"/>
</dbReference>
<evidence type="ECO:0000259" key="3">
    <source>
        <dbReference type="PROSITE" id="PS51352"/>
    </source>
</evidence>
<keyword evidence="2" id="KW-0732">Signal</keyword>